<proteinExistence type="predicted"/>
<name>A0A9X2U4D1_9BACT</name>
<accession>A0A9X2U4D1</accession>
<feature type="region of interest" description="Disordered" evidence="1">
    <location>
        <begin position="17"/>
        <end position="37"/>
    </location>
</feature>
<feature type="region of interest" description="Disordered" evidence="1">
    <location>
        <begin position="140"/>
        <end position="171"/>
    </location>
</feature>
<gene>
    <name evidence="2" type="ORF">GGP82_003145</name>
</gene>
<sequence>MPARLIPGRGESAARQVRRREAVALSEKSRSRKTVSTTRDHDFGLVNVLYHVLYHWTEGEEEPRRLVTNLSTGFRVARLHRRRNKRRMWIEELFRGWPEGTVPSAPAAALRPGEAISPPAGTEPDGTEPRVRLACVGGQLHRRGEGGAPSSAGPTVEPPAPSGSDGPTDVSGIENRLRCACSRTSANCPVANF</sequence>
<evidence type="ECO:0000313" key="2">
    <source>
        <dbReference type="EMBL" id="MCS3866567.1"/>
    </source>
</evidence>
<protein>
    <submittedName>
        <fullName evidence="2">Uncharacterized protein</fullName>
    </submittedName>
</protein>
<dbReference type="EMBL" id="JANTYZ010000015">
    <property type="protein sequence ID" value="MCS3866567.1"/>
    <property type="molecule type" value="Genomic_DNA"/>
</dbReference>
<evidence type="ECO:0000313" key="3">
    <source>
        <dbReference type="Proteomes" id="UP001155034"/>
    </source>
</evidence>
<dbReference type="AlphaFoldDB" id="A0A9X2U4D1"/>
<reference evidence="2" key="1">
    <citation type="submission" date="2022-08" db="EMBL/GenBank/DDBJ databases">
        <title>Genomic Encyclopedia of Type Strains, Phase V (KMG-V): Genome sequencing to study the core and pangenomes of soil and plant-associated prokaryotes.</title>
        <authorList>
            <person name="Whitman W."/>
        </authorList>
    </citation>
    <scope>NUCLEOTIDE SEQUENCE</scope>
    <source>
        <strain evidence="2">SP2016B</strain>
    </source>
</reference>
<dbReference type="Proteomes" id="UP001155034">
    <property type="component" value="Unassembled WGS sequence"/>
</dbReference>
<evidence type="ECO:0000256" key="1">
    <source>
        <dbReference type="SAM" id="MobiDB-lite"/>
    </source>
</evidence>
<organism evidence="2 3">
    <name type="scientific">Salinibacter ruber</name>
    <dbReference type="NCBI Taxonomy" id="146919"/>
    <lineage>
        <taxon>Bacteria</taxon>
        <taxon>Pseudomonadati</taxon>
        <taxon>Rhodothermota</taxon>
        <taxon>Rhodothermia</taxon>
        <taxon>Rhodothermales</taxon>
        <taxon>Salinibacteraceae</taxon>
        <taxon>Salinibacter</taxon>
    </lineage>
</organism>
<comment type="caution">
    <text evidence="2">The sequence shown here is derived from an EMBL/GenBank/DDBJ whole genome shotgun (WGS) entry which is preliminary data.</text>
</comment>